<evidence type="ECO:0000313" key="1">
    <source>
        <dbReference type="EMBL" id="KAG2887270.1"/>
    </source>
</evidence>
<gene>
    <name evidence="1" type="ORF">PC117_g25209</name>
</gene>
<dbReference type="AlphaFoldDB" id="A0A8T1JV45"/>
<dbReference type="Proteomes" id="UP000736787">
    <property type="component" value="Unassembled WGS sequence"/>
</dbReference>
<evidence type="ECO:0000313" key="2">
    <source>
        <dbReference type="Proteomes" id="UP000736787"/>
    </source>
</evidence>
<proteinExistence type="predicted"/>
<organism evidence="1 2">
    <name type="scientific">Phytophthora cactorum</name>
    <dbReference type="NCBI Taxonomy" id="29920"/>
    <lineage>
        <taxon>Eukaryota</taxon>
        <taxon>Sar</taxon>
        <taxon>Stramenopiles</taxon>
        <taxon>Oomycota</taxon>
        <taxon>Peronosporomycetes</taxon>
        <taxon>Peronosporales</taxon>
        <taxon>Peronosporaceae</taxon>
        <taxon>Phytophthora</taxon>
    </lineage>
</organism>
<reference evidence="1" key="1">
    <citation type="submission" date="2018-10" db="EMBL/GenBank/DDBJ databases">
        <title>Effector identification in a new, highly contiguous assembly of the strawberry crown rot pathogen Phytophthora cactorum.</title>
        <authorList>
            <person name="Armitage A.D."/>
            <person name="Nellist C.F."/>
            <person name="Bates H."/>
            <person name="Vickerstaff R.J."/>
            <person name="Harrison R.J."/>
        </authorList>
    </citation>
    <scope>NUCLEOTIDE SEQUENCE</scope>
    <source>
        <strain evidence="1">4040</strain>
    </source>
</reference>
<name>A0A8T1JV45_9STRA</name>
<protein>
    <submittedName>
        <fullName evidence="1">Uncharacterized protein</fullName>
    </submittedName>
</protein>
<accession>A0A8T1JV45</accession>
<sequence length="51" mass="5967">MTGVISVLRAYLSLVEVAMMLRLSLTQERQHGQTPWLYRWWQGELACFALL</sequence>
<comment type="caution">
    <text evidence="1">The sequence shown here is derived from an EMBL/GenBank/DDBJ whole genome shotgun (WGS) entry which is preliminary data.</text>
</comment>
<dbReference type="EMBL" id="RCMK01001890">
    <property type="protein sequence ID" value="KAG2887270.1"/>
    <property type="molecule type" value="Genomic_DNA"/>
</dbReference>